<keyword evidence="5 7" id="KW-0472">Membrane</keyword>
<feature type="domain" description="ABC3 transporter permease C-terminal" evidence="8">
    <location>
        <begin position="729"/>
        <end position="845"/>
    </location>
</feature>
<evidence type="ECO:0000256" key="6">
    <source>
        <dbReference type="ARBA" id="ARBA00038076"/>
    </source>
</evidence>
<feature type="transmembrane region" description="Helical" evidence="7">
    <location>
        <begin position="725"/>
        <end position="750"/>
    </location>
</feature>
<dbReference type="Pfam" id="PF12704">
    <property type="entry name" value="MacB_PCD"/>
    <property type="match status" value="2"/>
</dbReference>
<keyword evidence="4 7" id="KW-1133">Transmembrane helix</keyword>
<sequence length="851" mass="88452">MAKKSTMRRVSLRNIAAHKLRLALTVLAVVLGTAFISGAFMFTNSLKSSFDAAVNNAFTGVDAVVSKEATVEDRETVEANPDVAGTNVSTSQTIVLARDGAEPEPIQTGSGTASLGVWYEPDEQVGDTKTIVEGNAPTNAQEVIINEKAAKEKNLHPGDKLIVVDPQARHQVTLTGLFDSPIDQAGQLKVLIPEQDYLASYAKDGVVDQFIVDAAEGVAPQKVVDELKQALPERDVETGQKLADDTSKAVTSALSFINYFLVAFGLVGLLVGTFLIANTFSMIVAQRTKEFALLRALGASRGQITRSVVLESVIIGVLGSAIGVLVGMGLVAAIKAVMTSRGMALPDSGLGLSPTAVLVPILLGTAVTVVSAWAPARRAGDVEPVEAMRANESSTSQPLLGRTTAGVILLALGVLAALAGVFWDEQETKTRAIAVGVGAVLLVIGFFLAAPALSLPVVPTFGRLLGLPFGAVGRLASTNTRRNPRRTATTSFALALGVALVTVIGMLGATMKQSVADQMESNLEADFALTAPAAGGFPVPAEVPDAVRGVEGVERATTHMVAPVSLDGVFSSQLGPHGGFTDVVDGDPGNIGKLTVAEGTSDLSNGGALATRSLADAHGWRVGQQLQLAGPNPAAPTKPVELVGILDDSQMFRSIVVSHAEVTDVVPADALRIRMVGVQVAEGVNPDDVRPRLEQAVKPFLVVQVMSSEDMAGMVAGLINQILSLLYGLLALAVIIAILGIVNTLTLSVIERRQEIGMLRAVGSYRGQIRQLITLESVQIALFGGLAGVLLGLGIGYAFITSLDGQGLGDPVIPWPLVAAMLAGSVLIGLFAAIWPAQRAAKTPPLDAISD</sequence>
<evidence type="ECO:0000256" key="5">
    <source>
        <dbReference type="ARBA" id="ARBA00023136"/>
    </source>
</evidence>
<feature type="transmembrane region" description="Helical" evidence="7">
    <location>
        <begin position="354"/>
        <end position="374"/>
    </location>
</feature>
<evidence type="ECO:0000259" key="9">
    <source>
        <dbReference type="Pfam" id="PF12704"/>
    </source>
</evidence>
<dbReference type="PANTHER" id="PTHR30572">
    <property type="entry name" value="MEMBRANE COMPONENT OF TRANSPORTER-RELATED"/>
    <property type="match status" value="1"/>
</dbReference>
<feature type="transmembrane region" description="Helical" evidence="7">
    <location>
        <begin position="491"/>
        <end position="511"/>
    </location>
</feature>
<dbReference type="GO" id="GO:0005886">
    <property type="term" value="C:plasma membrane"/>
    <property type="evidence" value="ECO:0007669"/>
    <property type="project" value="UniProtKB-SubCell"/>
</dbReference>
<dbReference type="OrthoDB" id="9780560at2"/>
<proteinExistence type="inferred from homology"/>
<comment type="caution">
    <text evidence="10">The sequence shown here is derived from an EMBL/GenBank/DDBJ whole genome shotgun (WGS) entry which is preliminary data.</text>
</comment>
<evidence type="ECO:0000256" key="4">
    <source>
        <dbReference type="ARBA" id="ARBA00022989"/>
    </source>
</evidence>
<feature type="domain" description="MacB-like periplasmic core" evidence="9">
    <location>
        <begin position="487"/>
        <end position="695"/>
    </location>
</feature>
<evidence type="ECO:0000256" key="2">
    <source>
        <dbReference type="ARBA" id="ARBA00022475"/>
    </source>
</evidence>
<name>A0A5C4U3N1_9CORY</name>
<comment type="similarity">
    <text evidence="6">Belongs to the ABC-4 integral membrane protein family.</text>
</comment>
<dbReference type="Pfam" id="PF02687">
    <property type="entry name" value="FtsX"/>
    <property type="match status" value="2"/>
</dbReference>
<dbReference type="InterPro" id="IPR050250">
    <property type="entry name" value="Macrolide_Exporter_MacB"/>
</dbReference>
<feature type="transmembrane region" description="Helical" evidence="7">
    <location>
        <begin position="399"/>
        <end position="423"/>
    </location>
</feature>
<dbReference type="Proteomes" id="UP000312032">
    <property type="component" value="Unassembled WGS sequence"/>
</dbReference>
<evidence type="ECO:0000256" key="3">
    <source>
        <dbReference type="ARBA" id="ARBA00022692"/>
    </source>
</evidence>
<feature type="transmembrane region" description="Helical" evidence="7">
    <location>
        <begin position="308"/>
        <end position="334"/>
    </location>
</feature>
<evidence type="ECO:0000256" key="1">
    <source>
        <dbReference type="ARBA" id="ARBA00004651"/>
    </source>
</evidence>
<gene>
    <name evidence="10" type="ORF">FHE74_09220</name>
</gene>
<dbReference type="GO" id="GO:0022857">
    <property type="term" value="F:transmembrane transporter activity"/>
    <property type="evidence" value="ECO:0007669"/>
    <property type="project" value="TreeGrafter"/>
</dbReference>
<dbReference type="PANTHER" id="PTHR30572:SF4">
    <property type="entry name" value="ABC TRANSPORTER PERMEASE YTRF"/>
    <property type="match status" value="1"/>
</dbReference>
<dbReference type="AlphaFoldDB" id="A0A5C4U3N1"/>
<accession>A0A5C4U3N1</accession>
<evidence type="ECO:0000313" key="10">
    <source>
        <dbReference type="EMBL" id="TNL95618.1"/>
    </source>
</evidence>
<evidence type="ECO:0000259" key="8">
    <source>
        <dbReference type="Pfam" id="PF02687"/>
    </source>
</evidence>
<keyword evidence="2" id="KW-1003">Cell membrane</keyword>
<keyword evidence="3 7" id="KW-0812">Transmembrane</keyword>
<feature type="domain" description="ABC3 transporter permease C-terminal" evidence="8">
    <location>
        <begin position="263"/>
        <end position="380"/>
    </location>
</feature>
<dbReference type="EMBL" id="VDHJ01000013">
    <property type="protein sequence ID" value="TNL95618.1"/>
    <property type="molecule type" value="Genomic_DNA"/>
</dbReference>
<evidence type="ECO:0000313" key="11">
    <source>
        <dbReference type="Proteomes" id="UP000312032"/>
    </source>
</evidence>
<feature type="transmembrane region" description="Helical" evidence="7">
    <location>
        <begin position="812"/>
        <end position="835"/>
    </location>
</feature>
<dbReference type="InterPro" id="IPR025857">
    <property type="entry name" value="MacB_PCD"/>
</dbReference>
<feature type="transmembrane region" description="Helical" evidence="7">
    <location>
        <begin position="780"/>
        <end position="800"/>
    </location>
</feature>
<dbReference type="InterPro" id="IPR003838">
    <property type="entry name" value="ABC3_permease_C"/>
</dbReference>
<comment type="subcellular location">
    <subcellularLocation>
        <location evidence="1">Cell membrane</location>
        <topology evidence="1">Multi-pass membrane protein</topology>
    </subcellularLocation>
</comment>
<evidence type="ECO:0000256" key="7">
    <source>
        <dbReference type="SAM" id="Phobius"/>
    </source>
</evidence>
<reference evidence="10 11" key="1">
    <citation type="submission" date="2019-06" db="EMBL/GenBank/DDBJ databases">
        <authorList>
            <person name="Li J."/>
        </authorList>
    </citation>
    <scope>NUCLEOTIDE SEQUENCE [LARGE SCALE GENOMIC DNA]</scope>
    <source>
        <strain evidence="10 11">LMG 28165</strain>
    </source>
</reference>
<feature type="transmembrane region" description="Helical" evidence="7">
    <location>
        <begin position="256"/>
        <end position="277"/>
    </location>
</feature>
<feature type="domain" description="MacB-like periplasmic core" evidence="9">
    <location>
        <begin position="23"/>
        <end position="229"/>
    </location>
</feature>
<feature type="transmembrane region" description="Helical" evidence="7">
    <location>
        <begin position="20"/>
        <end position="42"/>
    </location>
</feature>
<organism evidence="10 11">
    <name type="scientific">Corynebacterium tapiri</name>
    <dbReference type="NCBI Taxonomy" id="1448266"/>
    <lineage>
        <taxon>Bacteria</taxon>
        <taxon>Bacillati</taxon>
        <taxon>Actinomycetota</taxon>
        <taxon>Actinomycetes</taxon>
        <taxon>Mycobacteriales</taxon>
        <taxon>Corynebacteriaceae</taxon>
        <taxon>Corynebacterium</taxon>
    </lineage>
</organism>
<protein>
    <submittedName>
        <fullName evidence="10">FtsX-like permease family protein</fullName>
    </submittedName>
</protein>
<feature type="transmembrane region" description="Helical" evidence="7">
    <location>
        <begin position="435"/>
        <end position="458"/>
    </location>
</feature>
<keyword evidence="11" id="KW-1185">Reference proteome</keyword>